<feature type="compositionally biased region" description="Low complexity" evidence="5">
    <location>
        <begin position="622"/>
        <end position="636"/>
    </location>
</feature>
<evidence type="ECO:0000313" key="7">
    <source>
        <dbReference type="Proteomes" id="UP001168990"/>
    </source>
</evidence>
<dbReference type="GO" id="GO:0005634">
    <property type="term" value="C:nucleus"/>
    <property type="evidence" value="ECO:0007669"/>
    <property type="project" value="UniProtKB-SubCell"/>
</dbReference>
<sequence>MAVKKLRKQTRETQKQKWRPKQKKNNTKNVQKPIAVEPKPKQKTLVIAQEIKFARALSSNDKRARERMLKNLRSWLTVRSKSSFAFTEAEFMRLWKGLYYCMWLSDKPLVQEELAESISHLIFCFESLDIVLMYITCTLKTLSYEWFGIDHYRIDKFQMLVRRILRQIFVICKKQLWNKEWVIGVASTIETILVDLKGSLGFKFHVTEVYMEELAKISGGNISEELITEFLRPFAIYLASMTDGRQISHVSRHIFRYLIFQSDVGLDYMDKFKAWKQAGFPTGNIDAMEKLELSDDDNDDDEGDDSEKMDEDECDDKVENNQPLDPRAGCVNVELPQLHFDPEQIANLIKQYKFHPASTRKNRKSITRLIDEFNELAKGVMPIGIKEITIPSAKTADTNPKLAALKLIEFEDQLHADSLRHLNRKKKKKLLAAPNGDIGDDILDVIEVKKPRLELVADDNSDDNNENEYAHEEIVQNKEVESLKVAVLSNKLNKKSLQKELKLKNKKTKTKKMRSFNESIKSELMDGIDDFASFKSTSNMLGNKKKNKQNLNNSWVVSSSESSSVPTEAKKSKCPSGITVTPNVEQSDKPKEKKEKTTHNTPINKIPWLHPVIKKLDTEKLNQQTPTKTPVKQTNTGSSSKKRVQIALQRNTAQATSEYFRQLRLSPAIPFDANKKPLAGVLKPSPLSSPINPFYKKL</sequence>
<keyword evidence="3" id="KW-0698">rRNA processing</keyword>
<dbReference type="GO" id="GO:0030688">
    <property type="term" value="C:preribosome, small subunit precursor"/>
    <property type="evidence" value="ECO:0007669"/>
    <property type="project" value="InterPro"/>
</dbReference>
<evidence type="ECO:0000313" key="6">
    <source>
        <dbReference type="EMBL" id="KAK0177789.1"/>
    </source>
</evidence>
<keyword evidence="7" id="KW-1185">Reference proteome</keyword>
<feature type="compositionally biased region" description="Acidic residues" evidence="5">
    <location>
        <begin position="294"/>
        <end position="316"/>
    </location>
</feature>
<dbReference type="GO" id="GO:0006364">
    <property type="term" value="P:rRNA processing"/>
    <property type="evidence" value="ECO:0007669"/>
    <property type="project" value="UniProtKB-KW"/>
</dbReference>
<dbReference type="Pfam" id="PF05997">
    <property type="entry name" value="Nop52"/>
    <property type="match status" value="1"/>
</dbReference>
<feature type="compositionally biased region" description="Basic and acidic residues" evidence="5">
    <location>
        <begin position="586"/>
        <end position="598"/>
    </location>
</feature>
<feature type="region of interest" description="Disordered" evidence="5">
    <location>
        <begin position="552"/>
        <end position="603"/>
    </location>
</feature>
<feature type="compositionally biased region" description="Low complexity" evidence="5">
    <location>
        <begin position="552"/>
        <end position="565"/>
    </location>
</feature>
<reference evidence="6" key="1">
    <citation type="journal article" date="2023" name="bioRxiv">
        <title>Scaffold-level genome assemblies of two parasitoid biocontrol wasps reveal the parthenogenesis mechanism and an associated novel virus.</title>
        <authorList>
            <person name="Inwood S."/>
            <person name="Skelly J."/>
            <person name="Guhlin J."/>
            <person name="Harrop T."/>
            <person name="Goldson S."/>
            <person name="Dearden P."/>
        </authorList>
    </citation>
    <scope>NUCLEOTIDE SEQUENCE</scope>
    <source>
        <strain evidence="6">Irish</strain>
        <tissue evidence="6">Whole body</tissue>
    </source>
</reference>
<dbReference type="PANTHER" id="PTHR13026">
    <property type="entry name" value="NNP-1 PROTEIN NOVEL NUCLEAR PROTEIN 1 NOP52"/>
    <property type="match status" value="1"/>
</dbReference>
<keyword evidence="4" id="KW-0539">Nucleus</keyword>
<gene>
    <name evidence="6" type="ORF">PV328_001800</name>
</gene>
<feature type="region of interest" description="Disordered" evidence="5">
    <location>
        <begin position="1"/>
        <end position="36"/>
    </location>
</feature>
<evidence type="ECO:0000256" key="3">
    <source>
        <dbReference type="ARBA" id="ARBA00022552"/>
    </source>
</evidence>
<reference evidence="6" key="2">
    <citation type="submission" date="2023-03" db="EMBL/GenBank/DDBJ databases">
        <authorList>
            <person name="Inwood S.N."/>
            <person name="Skelly J.G."/>
            <person name="Guhlin J."/>
            <person name="Harrop T.W.R."/>
            <person name="Goldson S.G."/>
            <person name="Dearden P.K."/>
        </authorList>
    </citation>
    <scope>NUCLEOTIDE SEQUENCE</scope>
    <source>
        <strain evidence="6">Irish</strain>
        <tissue evidence="6">Whole body</tissue>
    </source>
</reference>
<dbReference type="Proteomes" id="UP001168990">
    <property type="component" value="Unassembled WGS sequence"/>
</dbReference>
<dbReference type="EMBL" id="JAQQBS010000001">
    <property type="protein sequence ID" value="KAK0177789.1"/>
    <property type="molecule type" value="Genomic_DNA"/>
</dbReference>
<proteinExistence type="inferred from homology"/>
<comment type="similarity">
    <text evidence="2">Belongs to the RRP1 family.</text>
</comment>
<dbReference type="PANTHER" id="PTHR13026:SF0">
    <property type="entry name" value="RIBOSOMAL RNA PROCESSING 1B"/>
    <property type="match status" value="1"/>
</dbReference>
<evidence type="ECO:0000256" key="5">
    <source>
        <dbReference type="SAM" id="MobiDB-lite"/>
    </source>
</evidence>
<evidence type="ECO:0000256" key="4">
    <source>
        <dbReference type="ARBA" id="ARBA00023242"/>
    </source>
</evidence>
<accession>A0AA39KXW2</accession>
<comment type="subcellular location">
    <subcellularLocation>
        <location evidence="1">Nucleus</location>
    </subcellularLocation>
</comment>
<dbReference type="AlphaFoldDB" id="A0AA39KXW2"/>
<evidence type="ECO:0000256" key="1">
    <source>
        <dbReference type="ARBA" id="ARBA00004123"/>
    </source>
</evidence>
<feature type="region of interest" description="Disordered" evidence="5">
    <location>
        <begin position="291"/>
        <end position="328"/>
    </location>
</feature>
<comment type="caution">
    <text evidence="6">The sequence shown here is derived from an EMBL/GenBank/DDBJ whole genome shotgun (WGS) entry which is preliminary data.</text>
</comment>
<protein>
    <recommendedName>
        <fullName evidence="8">Ribosomal RNA processing protein 1 homolog</fullName>
    </recommendedName>
</protein>
<organism evidence="6 7">
    <name type="scientific">Microctonus aethiopoides</name>
    <dbReference type="NCBI Taxonomy" id="144406"/>
    <lineage>
        <taxon>Eukaryota</taxon>
        <taxon>Metazoa</taxon>
        <taxon>Ecdysozoa</taxon>
        <taxon>Arthropoda</taxon>
        <taxon>Hexapoda</taxon>
        <taxon>Insecta</taxon>
        <taxon>Pterygota</taxon>
        <taxon>Neoptera</taxon>
        <taxon>Endopterygota</taxon>
        <taxon>Hymenoptera</taxon>
        <taxon>Apocrita</taxon>
        <taxon>Ichneumonoidea</taxon>
        <taxon>Braconidae</taxon>
        <taxon>Euphorinae</taxon>
        <taxon>Microctonus</taxon>
    </lineage>
</organism>
<dbReference type="InterPro" id="IPR010301">
    <property type="entry name" value="RRP1"/>
</dbReference>
<evidence type="ECO:0008006" key="8">
    <source>
        <dbReference type="Google" id="ProtNLM"/>
    </source>
</evidence>
<feature type="compositionally biased region" description="Basic residues" evidence="5">
    <location>
        <begin position="16"/>
        <end position="26"/>
    </location>
</feature>
<name>A0AA39KXW2_9HYME</name>
<feature type="region of interest" description="Disordered" evidence="5">
    <location>
        <begin position="622"/>
        <end position="642"/>
    </location>
</feature>
<evidence type="ECO:0000256" key="2">
    <source>
        <dbReference type="ARBA" id="ARBA00006374"/>
    </source>
</evidence>